<dbReference type="Gene3D" id="3.90.190.20">
    <property type="entry name" value="Mur ligase, C-terminal domain"/>
    <property type="match status" value="1"/>
</dbReference>
<dbReference type="PATRIC" id="fig|1618555.3.peg.791"/>
<keyword evidence="5" id="KW-0133">Cell shape</keyword>
<keyword evidence="6" id="KW-0573">Peptidoglycan synthesis</keyword>
<dbReference type="Gene3D" id="3.90.550.10">
    <property type="entry name" value="Spore Coat Polysaccharide Biosynthesis Protein SpsA, Chain A"/>
    <property type="match status" value="1"/>
</dbReference>
<dbReference type="InterPro" id="IPR004101">
    <property type="entry name" value="Mur_ligase_C"/>
</dbReference>
<dbReference type="AlphaFoldDB" id="A0A0G0UR26"/>
<dbReference type="InterPro" id="IPR013221">
    <property type="entry name" value="Mur_ligase_cen"/>
</dbReference>
<dbReference type="EMBL" id="LCAO01000019">
    <property type="protein sequence ID" value="KKR91193.1"/>
    <property type="molecule type" value="Genomic_DNA"/>
</dbReference>
<dbReference type="GO" id="GO:0051301">
    <property type="term" value="P:cell division"/>
    <property type="evidence" value="ECO:0007669"/>
    <property type="project" value="UniProtKB-KW"/>
</dbReference>
<feature type="domain" description="Nucleotidyl transferase" evidence="9">
    <location>
        <begin position="407"/>
        <end position="643"/>
    </location>
</feature>
<dbReference type="InterPro" id="IPR005835">
    <property type="entry name" value="NTP_transferase_dom"/>
</dbReference>
<evidence type="ECO:0000259" key="11">
    <source>
        <dbReference type="Pfam" id="PF02875"/>
    </source>
</evidence>
<dbReference type="GO" id="GO:0005524">
    <property type="term" value="F:ATP binding"/>
    <property type="evidence" value="ECO:0007669"/>
    <property type="project" value="UniProtKB-KW"/>
</dbReference>
<dbReference type="GO" id="GO:0008360">
    <property type="term" value="P:regulation of cell shape"/>
    <property type="evidence" value="ECO:0007669"/>
    <property type="project" value="UniProtKB-KW"/>
</dbReference>
<dbReference type="Pfam" id="PF08245">
    <property type="entry name" value="Mur_ligase_M"/>
    <property type="match status" value="1"/>
</dbReference>
<dbReference type="Pfam" id="PF00483">
    <property type="entry name" value="NTP_transferase"/>
    <property type="match status" value="1"/>
</dbReference>
<evidence type="ECO:0000313" key="13">
    <source>
        <dbReference type="EMBL" id="KKR91193.1"/>
    </source>
</evidence>
<evidence type="ECO:0000259" key="12">
    <source>
        <dbReference type="Pfam" id="PF08245"/>
    </source>
</evidence>
<dbReference type="GO" id="GO:0009252">
    <property type="term" value="P:peptidoglycan biosynthetic process"/>
    <property type="evidence" value="ECO:0007669"/>
    <property type="project" value="UniProtKB-KW"/>
</dbReference>
<protein>
    <submittedName>
        <fullName evidence="13">UDP-N-acetylmuramoyl-L-alanyl-D-glutamate-2, 6-diaminopimelate ligase</fullName>
    </submittedName>
</protein>
<keyword evidence="3" id="KW-0547">Nucleotide-binding</keyword>
<dbReference type="GO" id="GO:0071555">
    <property type="term" value="P:cell wall organization"/>
    <property type="evidence" value="ECO:0007669"/>
    <property type="project" value="UniProtKB-KW"/>
</dbReference>
<evidence type="ECO:0000256" key="8">
    <source>
        <dbReference type="ARBA" id="ARBA00023316"/>
    </source>
</evidence>
<dbReference type="Gene3D" id="3.40.1390.10">
    <property type="entry name" value="MurE/MurF, N-terminal domain"/>
    <property type="match status" value="1"/>
</dbReference>
<dbReference type="Gene3D" id="3.40.1190.10">
    <property type="entry name" value="Mur-like, catalytic domain"/>
    <property type="match status" value="1"/>
</dbReference>
<accession>A0A0G0UR26</accession>
<dbReference type="SUPFAM" id="SSF63418">
    <property type="entry name" value="MurE/MurF N-terminal domain"/>
    <property type="match status" value="1"/>
</dbReference>
<dbReference type="PROSITE" id="PS01011">
    <property type="entry name" value="FOLYLPOLYGLU_SYNT_1"/>
    <property type="match status" value="1"/>
</dbReference>
<dbReference type="SUPFAM" id="SSF53448">
    <property type="entry name" value="Nucleotide-diphospho-sugar transferases"/>
    <property type="match status" value="1"/>
</dbReference>
<dbReference type="CDD" id="cd02540">
    <property type="entry name" value="GT2_GlmU_N_bac"/>
    <property type="match status" value="1"/>
</dbReference>
<sequence length="648" mass="71653">MYKGITSDSREVKEGYVFVAIKGRTVDGHDYIDAAIKKGAIKVYGERDIKNPRYVRVADSREKLGELASEFYGNPSSKLTVIGVTGTKGKTTTCHIVYHILTSLGKKAGLISSITSPGFHVTTPDVVSLNKDLKKMVDEGCQYAVIEVSSHGIDQGRVAGVKFEAAALTNIAPEHLDYHKTLREYKRTKFSLLKQTKISVIGRKDTKIDVLPGKFNNLNAQLAVDVVIKLGIDEKDAVNTLKSFGLPEGRLEEVRNDKGFRVFIDFAHTPDSLEAVLKYLRSETSGKLISVFGCAGERDRKKRSKMGKISTQIADLSVFTAEDPRTEDIFAILGSMKSNAVENKFVAIPERGEAIAYALSMAKRGDIIGIFGKGHEKSMSYQGFEHPWSDKEMVISLLEERKDILATVLVAGKGMRMKHPRPKVLREICGRPMLSYTLENLRRVGISDITVVVGFRKNEVIKRFCGAVEFAVQKNPKGGTADAAKAGLPFVSKESGTLIVINGDDSAFYKPETIEKVIKSHAEASAIITFVSLIKDKPFGLGRVIRNDDGVLLGIVEEKDATDAQRRIKEINSGLYLFDKKWFSENIAKVKKGPQGEYYLVDLVKIAVDSGEKVNVFQLPDDGEWQGVNTPEQLMEAEEKMEKRLGYA</sequence>
<evidence type="ECO:0000256" key="5">
    <source>
        <dbReference type="ARBA" id="ARBA00022960"/>
    </source>
</evidence>
<evidence type="ECO:0000259" key="10">
    <source>
        <dbReference type="Pfam" id="PF01225"/>
    </source>
</evidence>
<keyword evidence="7" id="KW-0131">Cell cycle</keyword>
<dbReference type="InterPro" id="IPR036565">
    <property type="entry name" value="Mur-like_cat_sf"/>
</dbReference>
<name>A0A0G0UR26_9BACT</name>
<evidence type="ECO:0000256" key="2">
    <source>
        <dbReference type="ARBA" id="ARBA00022618"/>
    </source>
</evidence>
<dbReference type="GO" id="GO:0004326">
    <property type="term" value="F:tetrahydrofolylpolyglutamate synthase activity"/>
    <property type="evidence" value="ECO:0007669"/>
    <property type="project" value="InterPro"/>
</dbReference>
<dbReference type="PANTHER" id="PTHR23135">
    <property type="entry name" value="MUR LIGASE FAMILY MEMBER"/>
    <property type="match status" value="1"/>
</dbReference>
<evidence type="ECO:0000256" key="1">
    <source>
        <dbReference type="ARBA" id="ARBA00022598"/>
    </source>
</evidence>
<dbReference type="InterPro" id="IPR000713">
    <property type="entry name" value="Mur_ligase_N"/>
</dbReference>
<keyword evidence="2" id="KW-0132">Cell division</keyword>
<dbReference type="InterPro" id="IPR018109">
    <property type="entry name" value="Folylpolyglutamate_synth_CS"/>
</dbReference>
<dbReference type="InterPro" id="IPR036615">
    <property type="entry name" value="Mur_ligase_C_dom_sf"/>
</dbReference>
<evidence type="ECO:0000256" key="6">
    <source>
        <dbReference type="ARBA" id="ARBA00022984"/>
    </source>
</evidence>
<comment type="caution">
    <text evidence="13">The sequence shown here is derived from an EMBL/GenBank/DDBJ whole genome shotgun (WGS) entry which is preliminary data.</text>
</comment>
<reference evidence="13 14" key="1">
    <citation type="journal article" date="2015" name="Nature">
        <title>rRNA introns, odd ribosomes, and small enigmatic genomes across a large radiation of phyla.</title>
        <authorList>
            <person name="Brown C.T."/>
            <person name="Hug L.A."/>
            <person name="Thomas B.C."/>
            <person name="Sharon I."/>
            <person name="Castelle C.J."/>
            <person name="Singh A."/>
            <person name="Wilkins M.J."/>
            <person name="Williams K.H."/>
            <person name="Banfield J.F."/>
        </authorList>
    </citation>
    <scope>NUCLEOTIDE SEQUENCE [LARGE SCALE GENOMIC DNA]</scope>
</reference>
<proteinExistence type="predicted"/>
<dbReference type="SUPFAM" id="SSF53623">
    <property type="entry name" value="MurD-like peptide ligases, catalytic domain"/>
    <property type="match status" value="1"/>
</dbReference>
<keyword evidence="8" id="KW-0961">Cell wall biogenesis/degradation</keyword>
<feature type="domain" description="Mur ligase C-terminal" evidence="11">
    <location>
        <begin position="249"/>
        <end position="374"/>
    </location>
</feature>
<dbReference type="InterPro" id="IPR035911">
    <property type="entry name" value="MurE/MurF_N"/>
</dbReference>
<feature type="domain" description="Mur ligase central" evidence="12">
    <location>
        <begin position="84"/>
        <end position="221"/>
    </location>
</feature>
<feature type="domain" description="Mur ligase N-terminal catalytic" evidence="10">
    <location>
        <begin position="2"/>
        <end position="72"/>
    </location>
</feature>
<evidence type="ECO:0000256" key="7">
    <source>
        <dbReference type="ARBA" id="ARBA00023306"/>
    </source>
</evidence>
<keyword evidence="1 13" id="KW-0436">Ligase</keyword>
<dbReference type="Pfam" id="PF01225">
    <property type="entry name" value="Mur_ligase"/>
    <property type="match status" value="1"/>
</dbReference>
<dbReference type="SUPFAM" id="SSF53244">
    <property type="entry name" value="MurD-like peptide ligases, peptide-binding domain"/>
    <property type="match status" value="1"/>
</dbReference>
<evidence type="ECO:0000256" key="3">
    <source>
        <dbReference type="ARBA" id="ARBA00022741"/>
    </source>
</evidence>
<dbReference type="Pfam" id="PF02875">
    <property type="entry name" value="Mur_ligase_C"/>
    <property type="match status" value="1"/>
</dbReference>
<dbReference type="InterPro" id="IPR029044">
    <property type="entry name" value="Nucleotide-diphossugar_trans"/>
</dbReference>
<evidence type="ECO:0000313" key="14">
    <source>
        <dbReference type="Proteomes" id="UP000034676"/>
    </source>
</evidence>
<dbReference type="Proteomes" id="UP000034676">
    <property type="component" value="Unassembled WGS sequence"/>
</dbReference>
<organism evidence="13 14">
    <name type="scientific">Candidatus Woesebacteria bacterium GW2011_GWA1_41_13b</name>
    <dbReference type="NCBI Taxonomy" id="1618555"/>
    <lineage>
        <taxon>Bacteria</taxon>
        <taxon>Candidatus Woeseibacteriota</taxon>
    </lineage>
</organism>
<keyword evidence="4" id="KW-0067">ATP-binding</keyword>
<evidence type="ECO:0000259" key="9">
    <source>
        <dbReference type="Pfam" id="PF00483"/>
    </source>
</evidence>
<dbReference type="PANTHER" id="PTHR23135:SF4">
    <property type="entry name" value="UDP-N-ACETYLMURAMOYL-L-ALANYL-D-GLUTAMATE--2,6-DIAMINOPIMELATE LIGASE MURE HOMOLOG, CHLOROPLASTIC"/>
    <property type="match status" value="1"/>
</dbReference>
<gene>
    <name evidence="13" type="ORF">UU42_C0019G0005</name>
</gene>
<evidence type="ECO:0000256" key="4">
    <source>
        <dbReference type="ARBA" id="ARBA00022840"/>
    </source>
</evidence>